<evidence type="ECO:0000256" key="5">
    <source>
        <dbReference type="SAM" id="Coils"/>
    </source>
</evidence>
<evidence type="ECO:0000259" key="6">
    <source>
        <dbReference type="PROSITE" id="PS50937"/>
    </source>
</evidence>
<evidence type="ECO:0000256" key="3">
    <source>
        <dbReference type="ARBA" id="ARBA00023125"/>
    </source>
</evidence>
<protein>
    <submittedName>
        <fullName evidence="7">MerR family transcriptional regulator</fullName>
    </submittedName>
</protein>
<dbReference type="EMBL" id="DYVF01000025">
    <property type="protein sequence ID" value="HJG30411.1"/>
    <property type="molecule type" value="Genomic_DNA"/>
</dbReference>
<dbReference type="InterPro" id="IPR011256">
    <property type="entry name" value="Reg_factor_effector_dom_sf"/>
</dbReference>
<organism evidence="7 8">
    <name type="scientific">Collinsella ihumii</name>
    <dbReference type="NCBI Taxonomy" id="1720204"/>
    <lineage>
        <taxon>Bacteria</taxon>
        <taxon>Bacillati</taxon>
        <taxon>Actinomycetota</taxon>
        <taxon>Coriobacteriia</taxon>
        <taxon>Coriobacteriales</taxon>
        <taxon>Coriobacteriaceae</taxon>
        <taxon>Collinsella</taxon>
    </lineage>
</organism>
<accession>A0A921IP91</accession>
<dbReference type="GO" id="GO:0003677">
    <property type="term" value="F:DNA binding"/>
    <property type="evidence" value="ECO:0007669"/>
    <property type="project" value="UniProtKB-KW"/>
</dbReference>
<dbReference type="SUPFAM" id="SSF55136">
    <property type="entry name" value="Probable bacterial effector-binding domain"/>
    <property type="match status" value="1"/>
</dbReference>
<keyword evidence="5" id="KW-0175">Coiled coil</keyword>
<dbReference type="InterPro" id="IPR010499">
    <property type="entry name" value="AraC_E-bd"/>
</dbReference>
<dbReference type="AlphaFoldDB" id="A0A921IP91"/>
<dbReference type="InterPro" id="IPR047057">
    <property type="entry name" value="MerR_fam"/>
</dbReference>
<dbReference type="InterPro" id="IPR009061">
    <property type="entry name" value="DNA-bd_dom_put_sf"/>
</dbReference>
<dbReference type="GO" id="GO:0003700">
    <property type="term" value="F:DNA-binding transcription factor activity"/>
    <property type="evidence" value="ECO:0007669"/>
    <property type="project" value="InterPro"/>
</dbReference>
<evidence type="ECO:0000313" key="8">
    <source>
        <dbReference type="Proteomes" id="UP000746751"/>
    </source>
</evidence>
<comment type="caution">
    <text evidence="7">The sequence shown here is derived from an EMBL/GenBank/DDBJ whole genome shotgun (WGS) entry which is preliminary data.</text>
</comment>
<reference evidence="7" key="2">
    <citation type="submission" date="2021-09" db="EMBL/GenBank/DDBJ databases">
        <authorList>
            <person name="Gilroy R."/>
        </authorList>
    </citation>
    <scope>NUCLEOTIDE SEQUENCE</scope>
    <source>
        <strain evidence="7">ChiGjej2B2-7701</strain>
    </source>
</reference>
<dbReference type="PROSITE" id="PS50937">
    <property type="entry name" value="HTH_MERR_2"/>
    <property type="match status" value="1"/>
</dbReference>
<keyword evidence="1" id="KW-0678">Repressor</keyword>
<feature type="domain" description="HTH merR-type" evidence="6">
    <location>
        <begin position="9"/>
        <end position="77"/>
    </location>
</feature>
<keyword evidence="3" id="KW-0238">DNA-binding</keyword>
<evidence type="ECO:0000256" key="2">
    <source>
        <dbReference type="ARBA" id="ARBA00023015"/>
    </source>
</evidence>
<dbReference type="PANTHER" id="PTHR30204">
    <property type="entry name" value="REDOX-CYCLING DRUG-SENSING TRANSCRIPTIONAL ACTIVATOR SOXR"/>
    <property type="match status" value="1"/>
</dbReference>
<reference evidence="7" key="1">
    <citation type="journal article" date="2021" name="PeerJ">
        <title>Extensive microbial diversity within the chicken gut microbiome revealed by metagenomics and culture.</title>
        <authorList>
            <person name="Gilroy R."/>
            <person name="Ravi A."/>
            <person name="Getino M."/>
            <person name="Pursley I."/>
            <person name="Horton D.L."/>
            <person name="Alikhan N.F."/>
            <person name="Baker D."/>
            <person name="Gharbi K."/>
            <person name="Hall N."/>
            <person name="Watson M."/>
            <person name="Adriaenssens E.M."/>
            <person name="Foster-Nyarko E."/>
            <person name="Jarju S."/>
            <person name="Secka A."/>
            <person name="Antonio M."/>
            <person name="Oren A."/>
            <person name="Chaudhuri R.R."/>
            <person name="La Ragione R."/>
            <person name="Hildebrand F."/>
            <person name="Pallen M.J."/>
        </authorList>
    </citation>
    <scope>NUCLEOTIDE SEQUENCE</scope>
    <source>
        <strain evidence="7">ChiGjej2B2-7701</strain>
    </source>
</reference>
<proteinExistence type="predicted"/>
<gene>
    <name evidence="7" type="ORF">K8U80_03325</name>
</gene>
<dbReference type="Proteomes" id="UP000746751">
    <property type="component" value="Unassembled WGS sequence"/>
</dbReference>
<dbReference type="Gene3D" id="1.10.1660.10">
    <property type="match status" value="1"/>
</dbReference>
<dbReference type="SMART" id="SM00871">
    <property type="entry name" value="AraC_E_bind"/>
    <property type="match status" value="1"/>
</dbReference>
<dbReference type="Pfam" id="PF06445">
    <property type="entry name" value="GyrI-like"/>
    <property type="match status" value="1"/>
</dbReference>
<keyword evidence="4" id="KW-0804">Transcription</keyword>
<dbReference type="SUPFAM" id="SSF46955">
    <property type="entry name" value="Putative DNA-binding domain"/>
    <property type="match status" value="1"/>
</dbReference>
<dbReference type="InterPro" id="IPR029442">
    <property type="entry name" value="GyrI-like"/>
</dbReference>
<keyword evidence="2" id="KW-0805">Transcription regulation</keyword>
<dbReference type="CDD" id="cd00592">
    <property type="entry name" value="HTH_MerR-like"/>
    <property type="match status" value="1"/>
</dbReference>
<dbReference type="Pfam" id="PF13411">
    <property type="entry name" value="MerR_1"/>
    <property type="match status" value="1"/>
</dbReference>
<evidence type="ECO:0000313" key="7">
    <source>
        <dbReference type="EMBL" id="HJG30411.1"/>
    </source>
</evidence>
<dbReference type="PANTHER" id="PTHR30204:SF69">
    <property type="entry name" value="MERR-FAMILY TRANSCRIPTIONAL REGULATOR"/>
    <property type="match status" value="1"/>
</dbReference>
<name>A0A921IP91_9ACTN</name>
<dbReference type="SMART" id="SM00422">
    <property type="entry name" value="HTH_MERR"/>
    <property type="match status" value="1"/>
</dbReference>
<evidence type="ECO:0000256" key="4">
    <source>
        <dbReference type="ARBA" id="ARBA00023163"/>
    </source>
</evidence>
<feature type="coiled-coil region" evidence="5">
    <location>
        <begin position="84"/>
        <end position="118"/>
    </location>
</feature>
<dbReference type="Gene3D" id="3.20.80.10">
    <property type="entry name" value="Regulatory factor, effector binding domain"/>
    <property type="match status" value="1"/>
</dbReference>
<evidence type="ECO:0000256" key="1">
    <source>
        <dbReference type="ARBA" id="ARBA00022491"/>
    </source>
</evidence>
<dbReference type="InterPro" id="IPR000551">
    <property type="entry name" value="MerR-type_HTH_dom"/>
</dbReference>
<sequence length="277" mass="31636">MDGTPLKQTYRIGETSGLFGIGADSLRYYERLGIVVPRREPNGYRVYDLSDMYKLTIIKELRGLGFSMKQIAEYLEGQNVDKTIAMLEDEQAIIERKLDELKRQQATLARRVDTIRKAKGARIGAIEIVDRPRRRCMKMAGHLERDEEMDLLIQELHRRSGSTMPHLLTVPIGAFLSQDAIMQGATNVYDGIFFIVEDEKAPAHFELPAGQYLTTRYQGSYEQNGRLLIKLLDFAHEHALPLAGQPFELYEIDNRDTADEREFITTMELPLDAKPAD</sequence>